<dbReference type="PANTHER" id="PTHR28229:SF1">
    <property type="entry name" value="TRANSLOCATION PROTEIN SEC66"/>
    <property type="match status" value="1"/>
</dbReference>
<dbReference type="PANTHER" id="PTHR28229">
    <property type="entry name" value="TRANSLOCATION PROTEIN SEC66"/>
    <property type="match status" value="1"/>
</dbReference>
<reference evidence="3" key="1">
    <citation type="journal article" date="2018" name="Nat. Microbiol.">
        <title>Leveraging single-cell genomics to expand the fungal tree of life.</title>
        <authorList>
            <person name="Ahrendt S.R."/>
            <person name="Quandt C.A."/>
            <person name="Ciobanu D."/>
            <person name="Clum A."/>
            <person name="Salamov A."/>
            <person name="Andreopoulos B."/>
            <person name="Cheng J.F."/>
            <person name="Woyke T."/>
            <person name="Pelin A."/>
            <person name="Henrissat B."/>
            <person name="Reynolds N.K."/>
            <person name="Benny G.L."/>
            <person name="Smith M.E."/>
            <person name="James T.Y."/>
            <person name="Grigoriev I.V."/>
        </authorList>
    </citation>
    <scope>NUCLEOTIDE SEQUENCE [LARGE SCALE GENOMIC DNA]</scope>
    <source>
        <strain evidence="3">CSF55</strain>
    </source>
</reference>
<keyword evidence="1" id="KW-0175">Coiled coil</keyword>
<dbReference type="InterPro" id="IPR018624">
    <property type="entry name" value="Sec66"/>
</dbReference>
<dbReference type="AlphaFoldDB" id="A0A4P9YK23"/>
<dbReference type="GO" id="GO:0031207">
    <property type="term" value="C:Sec62/Sec63 complex"/>
    <property type="evidence" value="ECO:0007669"/>
    <property type="project" value="InterPro"/>
</dbReference>
<evidence type="ECO:0000313" key="2">
    <source>
        <dbReference type="EMBL" id="RKP19957.1"/>
    </source>
</evidence>
<dbReference type="GO" id="GO:0031204">
    <property type="term" value="P:post-translational protein targeting to membrane, translocation"/>
    <property type="evidence" value="ECO:0007669"/>
    <property type="project" value="InterPro"/>
</dbReference>
<organism evidence="2 3">
    <name type="scientific">Rozella allomycis (strain CSF55)</name>
    <dbReference type="NCBI Taxonomy" id="988480"/>
    <lineage>
        <taxon>Eukaryota</taxon>
        <taxon>Fungi</taxon>
        <taxon>Fungi incertae sedis</taxon>
        <taxon>Cryptomycota</taxon>
        <taxon>Cryptomycota incertae sedis</taxon>
        <taxon>Rozella</taxon>
    </lineage>
</organism>
<feature type="coiled-coil region" evidence="1">
    <location>
        <begin position="108"/>
        <end position="161"/>
    </location>
</feature>
<feature type="non-terminal residue" evidence="2">
    <location>
        <position position="1"/>
    </location>
</feature>
<proteinExistence type="predicted"/>
<accession>A0A4P9YK23</accession>
<protein>
    <submittedName>
        <fullName evidence="2">Uncharacterized protein</fullName>
    </submittedName>
</protein>
<evidence type="ECO:0000256" key="1">
    <source>
        <dbReference type="SAM" id="Coils"/>
    </source>
</evidence>
<evidence type="ECO:0000313" key="3">
    <source>
        <dbReference type="Proteomes" id="UP000281549"/>
    </source>
</evidence>
<dbReference type="EMBL" id="ML005133">
    <property type="protein sequence ID" value="RKP19957.1"/>
    <property type="molecule type" value="Genomic_DNA"/>
</dbReference>
<sequence length="167" mass="19824">WFSHNVEKDKYYELLNSKTKADPKDIKKALFLRAINAITRAEKLEDEIPVLKRLQTEGVIPEEMVLGASRAIREIQLELLDIRSEAELHQPKWGQTIVSEAKNVASYQIRKEQEIERKNKEMKRMEIEKQRKAKELERLNFEAEKNALALIEEEEKEIELRKRKQKK</sequence>
<dbReference type="Pfam" id="PF09802">
    <property type="entry name" value="Sec66"/>
    <property type="match status" value="1"/>
</dbReference>
<gene>
    <name evidence="2" type="ORF">ROZALSC1DRAFT_13309</name>
</gene>
<dbReference type="Proteomes" id="UP000281549">
    <property type="component" value="Unassembled WGS sequence"/>
</dbReference>
<name>A0A4P9YK23_ROZAC</name>